<keyword evidence="9" id="KW-0408">Iron</keyword>
<reference evidence="13 14" key="1">
    <citation type="submission" date="2019-01" db="EMBL/GenBank/DDBJ databases">
        <title>Senegalimassilia sp. nov. KGMB04484 isolated human feces.</title>
        <authorList>
            <person name="Han K.-I."/>
            <person name="Kim J.-S."/>
            <person name="Lee K.C."/>
            <person name="Suh M.K."/>
            <person name="Eom M.K."/>
            <person name="Lee J.H."/>
            <person name="Park S.-H."/>
            <person name="Kang S.W."/>
            <person name="Park J.-E."/>
            <person name="Oh B.S."/>
            <person name="Yu S.Y."/>
            <person name="Choi S.-H."/>
            <person name="Lee D.H."/>
            <person name="Yoon H."/>
            <person name="Kim B.-Y."/>
            <person name="Lee J.H."/>
            <person name="Lee J.-S."/>
        </authorList>
    </citation>
    <scope>NUCLEOTIDE SEQUENCE [LARGE SCALE GENOMIC DNA]</scope>
    <source>
        <strain evidence="13 14">KGMB04484</strain>
    </source>
</reference>
<dbReference type="InterPro" id="IPR034457">
    <property type="entry name" value="Organic_radical-activating"/>
</dbReference>
<dbReference type="RefSeq" id="WP_129425125.1">
    <property type="nucleotide sequence ID" value="NZ_SDPW01000001.1"/>
</dbReference>
<evidence type="ECO:0000256" key="11">
    <source>
        <dbReference type="ARBA" id="ARBA00047365"/>
    </source>
</evidence>
<evidence type="ECO:0000256" key="5">
    <source>
        <dbReference type="ARBA" id="ARBA00022485"/>
    </source>
</evidence>
<dbReference type="SFLD" id="SFLDG01066">
    <property type="entry name" value="organic_radical-activating_enz"/>
    <property type="match status" value="1"/>
</dbReference>
<keyword evidence="10" id="KW-0411">Iron-sulfur</keyword>
<evidence type="ECO:0000313" key="13">
    <source>
        <dbReference type="EMBL" id="RXZ54594.1"/>
    </source>
</evidence>
<evidence type="ECO:0000256" key="10">
    <source>
        <dbReference type="ARBA" id="ARBA00023014"/>
    </source>
</evidence>
<accession>A0A4Q2K4S1</accession>
<dbReference type="Pfam" id="PF13353">
    <property type="entry name" value="Fer4_12"/>
    <property type="match status" value="1"/>
</dbReference>
<comment type="similarity">
    <text evidence="3 12">Belongs to the organic radical-activating enzymes family.</text>
</comment>
<proteinExistence type="inferred from homology"/>
<evidence type="ECO:0000256" key="6">
    <source>
        <dbReference type="ARBA" id="ARBA00022691"/>
    </source>
</evidence>
<comment type="caution">
    <text evidence="13">The sequence shown here is derived from an EMBL/GenBank/DDBJ whole genome shotgun (WGS) entry which is preliminary data.</text>
</comment>
<keyword evidence="14" id="KW-1185">Reference proteome</keyword>
<dbReference type="SFLD" id="SFLDS00029">
    <property type="entry name" value="Radical_SAM"/>
    <property type="match status" value="1"/>
</dbReference>
<dbReference type="PIRSF" id="PIRSF000368">
    <property type="entry name" value="NrdG"/>
    <property type="match status" value="1"/>
</dbReference>
<dbReference type="EC" id="1.97.1.-" evidence="12"/>
<organism evidence="13 14">
    <name type="scientific">Senegalimassilia faecalis</name>
    <dbReference type="NCBI Taxonomy" id="2509433"/>
    <lineage>
        <taxon>Bacteria</taxon>
        <taxon>Bacillati</taxon>
        <taxon>Actinomycetota</taxon>
        <taxon>Coriobacteriia</taxon>
        <taxon>Coriobacteriales</taxon>
        <taxon>Coriobacteriaceae</taxon>
        <taxon>Senegalimassilia</taxon>
    </lineage>
</organism>
<evidence type="ECO:0000256" key="4">
    <source>
        <dbReference type="ARBA" id="ARBA00014281"/>
    </source>
</evidence>
<evidence type="ECO:0000313" key="14">
    <source>
        <dbReference type="Proteomes" id="UP000293345"/>
    </source>
</evidence>
<keyword evidence="6" id="KW-0949">S-adenosyl-L-methionine</keyword>
<comment type="function">
    <text evidence="2 12">Activation of anaerobic ribonucleoside-triphosphate reductase under anaerobic conditions by generation of an organic free radical, using S-adenosylmethionine and reduced flavodoxin as cosubstrates to produce 5'-deoxy-adenosine.</text>
</comment>
<dbReference type="Gene3D" id="3.20.20.70">
    <property type="entry name" value="Aldolase class I"/>
    <property type="match status" value="1"/>
</dbReference>
<dbReference type="InterPro" id="IPR013785">
    <property type="entry name" value="Aldolase_TIM"/>
</dbReference>
<evidence type="ECO:0000256" key="7">
    <source>
        <dbReference type="ARBA" id="ARBA00022723"/>
    </source>
</evidence>
<evidence type="ECO:0000256" key="8">
    <source>
        <dbReference type="ARBA" id="ARBA00023002"/>
    </source>
</evidence>
<dbReference type="PANTHER" id="PTHR30352:SF2">
    <property type="entry name" value="ANAEROBIC RIBONUCLEOSIDE-TRIPHOSPHATE REDUCTASE-ACTIVATING PROTEIN"/>
    <property type="match status" value="1"/>
</dbReference>
<dbReference type="InterPro" id="IPR012837">
    <property type="entry name" value="NrdG"/>
</dbReference>
<keyword evidence="8 12" id="KW-0560">Oxidoreductase</keyword>
<evidence type="ECO:0000256" key="3">
    <source>
        <dbReference type="ARBA" id="ARBA00009777"/>
    </source>
</evidence>
<name>A0A4Q2K4S1_9ACTN</name>
<evidence type="ECO:0000256" key="12">
    <source>
        <dbReference type="PIRNR" id="PIRNR000368"/>
    </source>
</evidence>
<gene>
    <name evidence="13" type="primary">nrdG</name>
    <name evidence="13" type="ORF">ET524_08960</name>
</gene>
<dbReference type="NCBIfam" id="TIGR02491">
    <property type="entry name" value="NrdG"/>
    <property type="match status" value="1"/>
</dbReference>
<dbReference type="Proteomes" id="UP000293345">
    <property type="component" value="Unassembled WGS sequence"/>
</dbReference>
<dbReference type="GO" id="GO:0051539">
    <property type="term" value="F:4 iron, 4 sulfur cluster binding"/>
    <property type="evidence" value="ECO:0007669"/>
    <property type="project" value="UniProtKB-KW"/>
</dbReference>
<comment type="catalytic activity">
    <reaction evidence="11">
        <text>glycyl-[protein] + reduced [flavodoxin] + S-adenosyl-L-methionine = glycin-2-yl radical-[protein] + semiquinone [flavodoxin] + 5'-deoxyadenosine + L-methionine + H(+)</text>
        <dbReference type="Rhea" id="RHEA:61976"/>
        <dbReference type="Rhea" id="RHEA-COMP:10622"/>
        <dbReference type="Rhea" id="RHEA-COMP:14480"/>
        <dbReference type="Rhea" id="RHEA-COMP:15993"/>
        <dbReference type="Rhea" id="RHEA-COMP:15994"/>
        <dbReference type="ChEBI" id="CHEBI:15378"/>
        <dbReference type="ChEBI" id="CHEBI:17319"/>
        <dbReference type="ChEBI" id="CHEBI:29947"/>
        <dbReference type="ChEBI" id="CHEBI:32722"/>
        <dbReference type="ChEBI" id="CHEBI:57618"/>
        <dbReference type="ChEBI" id="CHEBI:57844"/>
        <dbReference type="ChEBI" id="CHEBI:59789"/>
        <dbReference type="ChEBI" id="CHEBI:140311"/>
    </reaction>
</comment>
<evidence type="ECO:0000256" key="1">
    <source>
        <dbReference type="ARBA" id="ARBA00001966"/>
    </source>
</evidence>
<dbReference type="EMBL" id="SDPW01000001">
    <property type="protein sequence ID" value="RXZ54594.1"/>
    <property type="molecule type" value="Genomic_DNA"/>
</dbReference>
<keyword evidence="7" id="KW-0479">Metal-binding</keyword>
<dbReference type="PANTHER" id="PTHR30352">
    <property type="entry name" value="PYRUVATE FORMATE-LYASE-ACTIVATING ENZYME"/>
    <property type="match status" value="1"/>
</dbReference>
<dbReference type="PROSITE" id="PS01087">
    <property type="entry name" value="RADICAL_ACTIVATING"/>
    <property type="match status" value="1"/>
</dbReference>
<dbReference type="InterPro" id="IPR001989">
    <property type="entry name" value="Radical_activat_CS"/>
</dbReference>
<comment type="cofactor">
    <cofactor evidence="1">
        <name>[4Fe-4S] cluster</name>
        <dbReference type="ChEBI" id="CHEBI:49883"/>
    </cofactor>
</comment>
<dbReference type="SFLD" id="SFLDG01063">
    <property type="entry name" value="activating_enzymes__group_1"/>
    <property type="match status" value="1"/>
</dbReference>
<dbReference type="GO" id="GO:0004748">
    <property type="term" value="F:ribonucleoside-diphosphate reductase activity, thioredoxin disulfide as acceptor"/>
    <property type="evidence" value="ECO:0007669"/>
    <property type="project" value="TreeGrafter"/>
</dbReference>
<dbReference type="OrthoDB" id="9782387at2"/>
<keyword evidence="5" id="KW-0004">4Fe-4S</keyword>
<evidence type="ECO:0000256" key="2">
    <source>
        <dbReference type="ARBA" id="ARBA00003852"/>
    </source>
</evidence>
<evidence type="ECO:0000256" key="9">
    <source>
        <dbReference type="ARBA" id="ARBA00023004"/>
    </source>
</evidence>
<dbReference type="CDD" id="cd01335">
    <property type="entry name" value="Radical_SAM"/>
    <property type="match status" value="1"/>
</dbReference>
<dbReference type="InterPro" id="IPR007197">
    <property type="entry name" value="rSAM"/>
</dbReference>
<dbReference type="SUPFAM" id="SSF102114">
    <property type="entry name" value="Radical SAM enzymes"/>
    <property type="match status" value="1"/>
</dbReference>
<dbReference type="SFLD" id="SFLDF00299">
    <property type="entry name" value="anaerobic_ribonucleoside-triph"/>
    <property type="match status" value="1"/>
</dbReference>
<dbReference type="GO" id="GO:0043365">
    <property type="term" value="F:[formate-C-acetyltransferase]-activating enzyme activity"/>
    <property type="evidence" value="ECO:0007669"/>
    <property type="project" value="InterPro"/>
</dbReference>
<dbReference type="AlphaFoldDB" id="A0A4Q2K4S1"/>
<dbReference type="InterPro" id="IPR058240">
    <property type="entry name" value="rSAM_sf"/>
</dbReference>
<dbReference type="GO" id="GO:0046872">
    <property type="term" value="F:metal ion binding"/>
    <property type="evidence" value="ECO:0007669"/>
    <property type="project" value="UniProtKB-KW"/>
</dbReference>
<protein>
    <recommendedName>
        <fullName evidence="4 12">Anaerobic ribonucleoside-triphosphate reductase-activating protein</fullName>
        <ecNumber evidence="12">1.97.1.-</ecNumber>
    </recommendedName>
</protein>
<sequence length="192" mass="21464">MNYSEIKYFDIANGEGVRTSLFVSGCRHGCPGCFNPDQWDFTAGKPFSREVQDKIVESLAPEYVDGLSLLGGEPMEPENQRALVDFVERVRQTYPGKSIWCYTGDSLDDLRNPDSPRHTEVTDRLLAAIDVLVDGPFVQAHHDITLRFRGSSNQRIIDLPATLAGDKVVPWRDDPQFTSHVMVAPNAKEPAE</sequence>